<dbReference type="HOGENOM" id="CLU_2180867_0_0_11"/>
<name>C0VY85_9ACTO</name>
<keyword evidence="2" id="KW-1185">Reference proteome</keyword>
<comment type="caution">
    <text evidence="1">The sequence shown here is derived from an EMBL/GenBank/DDBJ whole genome shotgun (WGS) entry which is preliminary data.</text>
</comment>
<dbReference type="OrthoDB" id="3268579at2"/>
<dbReference type="Proteomes" id="UP000010301">
    <property type="component" value="Unassembled WGS sequence"/>
</dbReference>
<evidence type="ECO:0000313" key="1">
    <source>
        <dbReference type="EMBL" id="EEH64388.1"/>
    </source>
</evidence>
<dbReference type="eggNOG" id="ENOG5031HU3">
    <property type="taxonomic scope" value="Bacteria"/>
</dbReference>
<gene>
    <name evidence="1" type="ORF">HMPREF0044_0125</name>
</gene>
<organism evidence="1 2">
    <name type="scientific">Gleimia coleocanis DSM 15436</name>
    <dbReference type="NCBI Taxonomy" id="525245"/>
    <lineage>
        <taxon>Bacteria</taxon>
        <taxon>Bacillati</taxon>
        <taxon>Actinomycetota</taxon>
        <taxon>Actinomycetes</taxon>
        <taxon>Actinomycetales</taxon>
        <taxon>Actinomycetaceae</taxon>
        <taxon>Gleimia</taxon>
    </lineage>
</organism>
<dbReference type="EMBL" id="ACFG01000004">
    <property type="protein sequence ID" value="EEH64388.1"/>
    <property type="molecule type" value="Genomic_DNA"/>
</dbReference>
<sequence length="104" mass="11343">MISLETAAIKLAAYLETSVDTYLMDCCSEALEMVNNYVAGNTVPETVLQRVVVEAAAELWHRRGAPNGIKSFTDVDGGITYRIARDPLNAVRSILKPYLPLAVS</sequence>
<accession>C0VY85</accession>
<protein>
    <recommendedName>
        <fullName evidence="3">Phage DNA packaging protein</fullName>
    </recommendedName>
</protein>
<evidence type="ECO:0008006" key="3">
    <source>
        <dbReference type="Google" id="ProtNLM"/>
    </source>
</evidence>
<proteinExistence type="predicted"/>
<dbReference type="RefSeq" id="WP_006547122.1">
    <property type="nucleotide sequence ID" value="NZ_DS999545.1"/>
</dbReference>
<reference evidence="1 2" key="1">
    <citation type="submission" date="2009-01" db="EMBL/GenBank/DDBJ databases">
        <authorList>
            <person name="Qin X."/>
            <person name="Bachman B."/>
            <person name="Battles P."/>
            <person name="Bell A."/>
            <person name="Bess C."/>
            <person name="Bickham C."/>
            <person name="Chaboub L."/>
            <person name="Chen D."/>
            <person name="Coyle M."/>
            <person name="Deiros D.R."/>
            <person name="Dinh H."/>
            <person name="Forbes L."/>
            <person name="Fowler G."/>
            <person name="Francisco L."/>
            <person name="Fu Q."/>
            <person name="Gubbala S."/>
            <person name="Hale W."/>
            <person name="Han Y."/>
            <person name="Hemphill L."/>
            <person name="Highlander S.K."/>
            <person name="Hirani K."/>
            <person name="Hogues M."/>
            <person name="Jackson L."/>
            <person name="Jakkamsetti A."/>
            <person name="Javaid M."/>
            <person name="Jiang H."/>
            <person name="Korchina V."/>
            <person name="Kovar C."/>
            <person name="Lara F."/>
            <person name="Lee S."/>
            <person name="Mata R."/>
            <person name="Mathew T."/>
            <person name="Moen C."/>
            <person name="Morales K."/>
            <person name="Munidasa M."/>
            <person name="Nazareth L."/>
            <person name="Ngo R."/>
            <person name="Nguyen L."/>
            <person name="Okwuonu G."/>
            <person name="Ongeri F."/>
            <person name="Patil S."/>
            <person name="Petrosino J."/>
            <person name="Pham C."/>
            <person name="Pham P."/>
            <person name="Pu L.-L."/>
            <person name="Puazo M."/>
            <person name="Raj R."/>
            <person name="Reid J."/>
            <person name="Rouhana J."/>
            <person name="Saada N."/>
            <person name="Shang Y."/>
            <person name="Simmons D."/>
            <person name="Thornton R."/>
            <person name="Warren J."/>
            <person name="Weissenberger G."/>
            <person name="Zhang J."/>
            <person name="Zhang L."/>
            <person name="Zhou C."/>
            <person name="Zhu D."/>
            <person name="Muzny D."/>
            <person name="Worley K."/>
            <person name="Gibbs R."/>
        </authorList>
    </citation>
    <scope>NUCLEOTIDE SEQUENCE [LARGE SCALE GENOMIC DNA]</scope>
    <source>
        <strain evidence="1 2">DSM 15436</strain>
    </source>
</reference>
<dbReference type="STRING" id="525245.HMPREF0044_0125"/>
<dbReference type="AlphaFoldDB" id="C0VY85"/>
<evidence type="ECO:0000313" key="2">
    <source>
        <dbReference type="Proteomes" id="UP000010301"/>
    </source>
</evidence>